<feature type="coiled-coil region" evidence="1">
    <location>
        <begin position="965"/>
        <end position="1002"/>
    </location>
</feature>
<sequence length="1070" mass="124285">MSIDFDSAALQTQHDEEEYDQEDYAREQELHKLLTDLPDDMLEDSIDSSSPELEYSTCSNKNTSNSPRSTWTQQWSHHQRPTSHEQNGQVDYDQRTHDEYAYQDGAVQTNGHNPQSQPLPQTWNQDPQFTQGDYTHTSIGTEKSTERNDFSADEYESKPYPQSTNNPVVFNGEAGRRDNQNYGVQSGIHHFPSGVLDRGVDQPTASYNPHHPANQPKMFNTQAVQQEGQFEHLQREFLDSAQQTADREQLAQVRILNKAQQRQIEDLERKLEDSRRNMRYIEHQFAIAKDEKDGLAVSLKESSQLVEEAKEREVQMLNKLRAMEQQVKVLSERDQENTRKQRVADAAVDSMKQQMLELCRSDTLSKTRQQHDRDLTVMKEQHEAALLTLQQKLESTAQTLNEQIDVDQRLREHVKQLERQREEEQLERARVVNTLTQRLEESQQQCAKLLQTSSVQEMSQLQIKLQQAQSTKALSENMNTVLQEDLAELKEQITLYESAVKHGVIALELSSDWENQLSDSCVDLGLKKANRKNGLLHSAALAHLSDSKLPKDEALRLLRVEMQRCLASLKGKRQKISQLQEELHLCQGRVSELQTQLDEAKLCSSVRENSQMKHLDLTGESQKEFMRLQEDRLLLQQQLEVLEMKNKELKQSEEKVRSANLELCTKMRQMIQELDQEKHEAAQRDERVHQQYRDDVVDRVRTELMLDHDAQVEQLTAQHQQQVQQLQTQLSEANDKMLAVQECYISVCKEKDMLEKDEALIRENERQEESVTAVEKLRAELEAQHEASIKQLKALWSKEKKTEIQEHVDSKVALAKAAWKAELQKMEKTWVERLEEARRENHKETAEAACQVEEMEASGLTITAEELDSRLGAQRQQLHLEAERVKRKALEEARKQAQRELTEKHLEDMAKQVEGAVTRAYNRWIEELTSLPEYRAALQTEREQWEVLQEKRTGQQVSQAEEQWNKKHKNQLEEQSCGAQRLEELQEEVAALQSQLEQGRREQAALLKAELAAARAAWNRDKQQEISVTQVCSEQLHQRKLEQALQQARGRLRSIERSCSCRWRRSYSRP</sequence>
<feature type="coiled-coil region" evidence="1">
    <location>
        <begin position="820"/>
        <end position="854"/>
    </location>
</feature>
<feature type="compositionally biased region" description="Acidic residues" evidence="2">
    <location>
        <begin position="37"/>
        <end position="46"/>
    </location>
</feature>
<dbReference type="PANTHER" id="PTHR10337:SF6">
    <property type="entry name" value="CENTROSOMAL PROTEIN OF 152 KDA"/>
    <property type="match status" value="1"/>
</dbReference>
<organism evidence="3 4">
    <name type="scientific">Eleginops maclovinus</name>
    <name type="common">Patagonian blennie</name>
    <name type="synonym">Eleginus maclovinus</name>
    <dbReference type="NCBI Taxonomy" id="56733"/>
    <lineage>
        <taxon>Eukaryota</taxon>
        <taxon>Metazoa</taxon>
        <taxon>Chordata</taxon>
        <taxon>Craniata</taxon>
        <taxon>Vertebrata</taxon>
        <taxon>Euteleostomi</taxon>
        <taxon>Actinopterygii</taxon>
        <taxon>Neopterygii</taxon>
        <taxon>Teleostei</taxon>
        <taxon>Neoteleostei</taxon>
        <taxon>Acanthomorphata</taxon>
        <taxon>Eupercaria</taxon>
        <taxon>Perciformes</taxon>
        <taxon>Notothenioidei</taxon>
        <taxon>Eleginopidae</taxon>
        <taxon>Eleginops</taxon>
    </lineage>
</organism>
<feature type="region of interest" description="Disordered" evidence="2">
    <location>
        <begin position="106"/>
        <end position="166"/>
    </location>
</feature>
<dbReference type="Proteomes" id="UP001346869">
    <property type="component" value="Unassembled WGS sequence"/>
</dbReference>
<evidence type="ECO:0000313" key="4">
    <source>
        <dbReference type="Proteomes" id="UP001346869"/>
    </source>
</evidence>
<dbReference type="InterPro" id="IPR051235">
    <property type="entry name" value="CEP152/SHC-Transforming"/>
</dbReference>
<accession>A0AAN7XUJ0</accession>
<keyword evidence="1" id="KW-0175">Coiled coil</keyword>
<feature type="coiled-coil region" evidence="1">
    <location>
        <begin position="250"/>
        <end position="333"/>
    </location>
</feature>
<feature type="region of interest" description="Disordered" evidence="2">
    <location>
        <begin position="1"/>
        <end position="89"/>
    </location>
</feature>
<dbReference type="Pfam" id="PF25769">
    <property type="entry name" value="PLK4_bind_CEP152"/>
    <property type="match status" value="1"/>
</dbReference>
<evidence type="ECO:0000256" key="1">
    <source>
        <dbReference type="SAM" id="Coils"/>
    </source>
</evidence>
<feature type="coiled-coil region" evidence="1">
    <location>
        <begin position="379"/>
        <end position="499"/>
    </location>
</feature>
<reference evidence="3 4" key="2">
    <citation type="journal article" date="2023" name="Mol. Biol. Evol.">
        <title>Genomics of Secondarily Temperate Adaptation in the Only Non-Antarctic Icefish.</title>
        <authorList>
            <person name="Rivera-Colon A.G."/>
            <person name="Rayamajhi N."/>
            <person name="Minhas B.F."/>
            <person name="Madrigal G."/>
            <person name="Bilyk K.T."/>
            <person name="Yoon V."/>
            <person name="Hune M."/>
            <person name="Gregory S."/>
            <person name="Cheng C.H.C."/>
            <person name="Catchen J.M."/>
        </authorList>
    </citation>
    <scope>NUCLEOTIDE SEQUENCE [LARGE SCALE GENOMIC DNA]</scope>
    <source>
        <strain evidence="3">JMC-PN-2008</strain>
    </source>
</reference>
<dbReference type="EMBL" id="JAUZQC010000008">
    <property type="protein sequence ID" value="KAK5867219.1"/>
    <property type="molecule type" value="Genomic_DNA"/>
</dbReference>
<proteinExistence type="predicted"/>
<protein>
    <recommendedName>
        <fullName evidence="5">Centrosomal protein 152</fullName>
    </recommendedName>
</protein>
<dbReference type="AlphaFoldDB" id="A0AAN7XUJ0"/>
<comment type="caution">
    <text evidence="3">The sequence shown here is derived from an EMBL/GenBank/DDBJ whole genome shotgun (WGS) entry which is preliminary data.</text>
</comment>
<feature type="coiled-coil region" evidence="1">
    <location>
        <begin position="562"/>
        <end position="596"/>
    </location>
</feature>
<dbReference type="GO" id="GO:0005813">
    <property type="term" value="C:centrosome"/>
    <property type="evidence" value="ECO:0007669"/>
    <property type="project" value="TreeGrafter"/>
</dbReference>
<feature type="compositionally biased region" description="Polar residues" evidence="2">
    <location>
        <begin position="106"/>
        <end position="142"/>
    </location>
</feature>
<dbReference type="InterPro" id="IPR057664">
    <property type="entry name" value="CEP152_PLK4_bind"/>
</dbReference>
<feature type="coiled-coil region" evidence="1">
    <location>
        <begin position="712"/>
        <end position="784"/>
    </location>
</feature>
<gene>
    <name evidence="3" type="ORF">PBY51_011732</name>
</gene>
<reference evidence="3 4" key="1">
    <citation type="journal article" date="2023" name="Genes (Basel)">
        <title>Chromosome-Level Genome Assembly and Circadian Gene Repertoire of the Patagonia Blennie Eleginops maclovinus-The Closest Ancestral Proxy of Antarctic Cryonotothenioids.</title>
        <authorList>
            <person name="Cheng C.C."/>
            <person name="Rivera-Colon A.G."/>
            <person name="Minhas B.F."/>
            <person name="Wilson L."/>
            <person name="Rayamajhi N."/>
            <person name="Vargas-Chacoff L."/>
            <person name="Catchen J.M."/>
        </authorList>
    </citation>
    <scope>NUCLEOTIDE SEQUENCE [LARGE SCALE GENOMIC DNA]</scope>
    <source>
        <strain evidence="3">JMC-PN-2008</strain>
    </source>
</reference>
<name>A0AAN7XUJ0_ELEMC</name>
<feature type="compositionally biased region" description="Basic and acidic residues" evidence="2">
    <location>
        <begin position="23"/>
        <end position="34"/>
    </location>
</feature>
<feature type="compositionally biased region" description="Polar residues" evidence="2">
    <location>
        <begin position="47"/>
        <end position="76"/>
    </location>
</feature>
<evidence type="ECO:0000256" key="2">
    <source>
        <dbReference type="SAM" id="MobiDB-lite"/>
    </source>
</evidence>
<evidence type="ECO:0008006" key="5">
    <source>
        <dbReference type="Google" id="ProtNLM"/>
    </source>
</evidence>
<evidence type="ECO:0000313" key="3">
    <source>
        <dbReference type="EMBL" id="KAK5867219.1"/>
    </source>
</evidence>
<dbReference type="GO" id="GO:0007099">
    <property type="term" value="P:centriole replication"/>
    <property type="evidence" value="ECO:0007669"/>
    <property type="project" value="TreeGrafter"/>
</dbReference>
<feature type="coiled-coil region" evidence="1">
    <location>
        <begin position="625"/>
        <end position="687"/>
    </location>
</feature>
<keyword evidence="4" id="KW-1185">Reference proteome</keyword>
<feature type="coiled-coil region" evidence="1">
    <location>
        <begin position="880"/>
        <end position="907"/>
    </location>
</feature>
<dbReference type="PANTHER" id="PTHR10337">
    <property type="entry name" value="SHC TRANSFORMING PROTEIN"/>
    <property type="match status" value="1"/>
</dbReference>